<sequence>MGVYRVYNLMAGMAMKSSELIKMLVNTGWSLERIKGSHHQFSHPDFSYLITVPHPRKDLKTGTLMQILKDAKLK</sequence>
<dbReference type="SUPFAM" id="SSF54786">
    <property type="entry name" value="YcfA/nrd intein domain"/>
    <property type="match status" value="1"/>
</dbReference>
<proteinExistence type="inferred from homology"/>
<gene>
    <name evidence="8" type="ORF">SAMN05518863_101341</name>
</gene>
<keyword evidence="2" id="KW-1277">Toxin-antitoxin system</keyword>
<keyword evidence="9" id="KW-1185">Reference proteome</keyword>
<dbReference type="Proteomes" id="UP000198841">
    <property type="component" value="Unassembled WGS sequence"/>
</dbReference>
<comment type="similarity">
    <text evidence="1">Belongs to the HicA mRNA interferase family.</text>
</comment>
<dbReference type="InterPro" id="IPR038570">
    <property type="entry name" value="HicA_sf"/>
</dbReference>
<evidence type="ECO:0000256" key="7">
    <source>
        <dbReference type="ARBA" id="ARBA00023016"/>
    </source>
</evidence>
<evidence type="ECO:0000256" key="3">
    <source>
        <dbReference type="ARBA" id="ARBA00022722"/>
    </source>
</evidence>
<dbReference type="PANTHER" id="PTHR34873:SF3">
    <property type="entry name" value="ADDICTION MODULE TOXIN, HICA FAMILY"/>
    <property type="match status" value="1"/>
</dbReference>
<dbReference type="PANTHER" id="PTHR34873">
    <property type="entry name" value="SSR1766 PROTEIN"/>
    <property type="match status" value="1"/>
</dbReference>
<dbReference type="EMBL" id="FOSD01000001">
    <property type="protein sequence ID" value="SFJ39478.1"/>
    <property type="molecule type" value="Genomic_DNA"/>
</dbReference>
<keyword evidence="4" id="KW-0255">Endonuclease</keyword>
<keyword evidence="3" id="KW-0540">Nuclease</keyword>
<dbReference type="InterPro" id="IPR012933">
    <property type="entry name" value="HicA_mRNA_interferase"/>
</dbReference>
<organism evidence="8 9">
    <name type="scientific">Candidatus Pantoea symbiotica</name>
    <dbReference type="NCBI Taxonomy" id="1884370"/>
    <lineage>
        <taxon>Bacteria</taxon>
        <taxon>Pseudomonadati</taxon>
        <taxon>Pseudomonadota</taxon>
        <taxon>Gammaproteobacteria</taxon>
        <taxon>Enterobacterales</taxon>
        <taxon>Erwiniaceae</taxon>
        <taxon>Pantoea</taxon>
    </lineage>
</organism>
<name>A0A1I3QZG4_9GAMM</name>
<evidence type="ECO:0000313" key="9">
    <source>
        <dbReference type="Proteomes" id="UP000198841"/>
    </source>
</evidence>
<dbReference type="Pfam" id="PF07927">
    <property type="entry name" value="HicA_toxin"/>
    <property type="match status" value="1"/>
</dbReference>
<evidence type="ECO:0000313" key="8">
    <source>
        <dbReference type="EMBL" id="SFJ39478.1"/>
    </source>
</evidence>
<keyword evidence="6" id="KW-0694">RNA-binding</keyword>
<protein>
    <submittedName>
        <fullName evidence="8">Predicted RNA binding protein YcfA, dsRBD-like fold, HicA-like mRNA interferase family</fullName>
    </submittedName>
</protein>
<evidence type="ECO:0000256" key="6">
    <source>
        <dbReference type="ARBA" id="ARBA00022884"/>
    </source>
</evidence>
<evidence type="ECO:0000256" key="5">
    <source>
        <dbReference type="ARBA" id="ARBA00022801"/>
    </source>
</evidence>
<reference evidence="8 9" key="1">
    <citation type="submission" date="2016-10" db="EMBL/GenBank/DDBJ databases">
        <authorList>
            <person name="Varghese N."/>
            <person name="Submissions S."/>
        </authorList>
    </citation>
    <scope>NUCLEOTIDE SEQUENCE [LARGE SCALE GENOMIC DNA]</scope>
    <source>
        <strain evidence="8 9">YR512</strain>
    </source>
</reference>
<keyword evidence="7" id="KW-0346">Stress response</keyword>
<dbReference type="Gene3D" id="3.30.920.30">
    <property type="entry name" value="Hypothetical protein"/>
    <property type="match status" value="1"/>
</dbReference>
<accession>A0A1I3QZG4</accession>
<evidence type="ECO:0000256" key="4">
    <source>
        <dbReference type="ARBA" id="ARBA00022759"/>
    </source>
</evidence>
<evidence type="ECO:0000256" key="2">
    <source>
        <dbReference type="ARBA" id="ARBA00022649"/>
    </source>
</evidence>
<keyword evidence="5" id="KW-0378">Hydrolase</keyword>
<evidence type="ECO:0000256" key="1">
    <source>
        <dbReference type="ARBA" id="ARBA00006620"/>
    </source>
</evidence>
<comment type="caution">
    <text evidence="8">The sequence shown here is derived from an EMBL/GenBank/DDBJ whole genome shotgun (WGS) entry which is preliminary data.</text>
</comment>